<feature type="transmembrane region" description="Helical" evidence="1">
    <location>
        <begin position="80"/>
        <end position="100"/>
    </location>
</feature>
<evidence type="ECO:0000313" key="3">
    <source>
        <dbReference type="Proteomes" id="UP001332243"/>
    </source>
</evidence>
<gene>
    <name evidence="2" type="ORF">V1633_23120</name>
</gene>
<keyword evidence="1" id="KW-0812">Transmembrane</keyword>
<reference evidence="2 3" key="1">
    <citation type="submission" date="2024-01" db="EMBL/GenBank/DDBJ databases">
        <title>Genome insights into Plantactinospora sonchi sp. nov.</title>
        <authorList>
            <person name="Wang L."/>
        </authorList>
    </citation>
    <scope>NUCLEOTIDE SEQUENCE [LARGE SCALE GENOMIC DNA]</scope>
    <source>
        <strain evidence="2 3">NEAU-QY2</strain>
    </source>
</reference>
<dbReference type="EMBL" id="JAZGQK010000020">
    <property type="protein sequence ID" value="MEE6261378.1"/>
    <property type="molecule type" value="Genomic_DNA"/>
</dbReference>
<feature type="transmembrane region" description="Helical" evidence="1">
    <location>
        <begin position="40"/>
        <end position="59"/>
    </location>
</feature>
<accession>A0ABU7RY14</accession>
<organism evidence="2 3">
    <name type="scientific">Plantactinospora sonchi</name>
    <dbReference type="NCBI Taxonomy" id="1544735"/>
    <lineage>
        <taxon>Bacteria</taxon>
        <taxon>Bacillati</taxon>
        <taxon>Actinomycetota</taxon>
        <taxon>Actinomycetes</taxon>
        <taxon>Micromonosporales</taxon>
        <taxon>Micromonosporaceae</taxon>
        <taxon>Plantactinospora</taxon>
    </lineage>
</organism>
<evidence type="ECO:0008006" key="4">
    <source>
        <dbReference type="Google" id="ProtNLM"/>
    </source>
</evidence>
<evidence type="ECO:0000256" key="1">
    <source>
        <dbReference type="SAM" id="Phobius"/>
    </source>
</evidence>
<sequence>MRPAALLRVGLGGTAVAGVLVAVLGLLLGDPTAGWPRTEVLGPLGVAMLAGAGWWWAATRADPADGPPYGWGWWPARRRIVVNLVLVFGGICVLSLPFAVTGGHPGLAELRRHDPVVQEVNIESMGPVVRRSGGRSGPSWQTEVTVRLNRPDGPGRQVTEEVSFDRDPRRRKTIHVLYAPSRHTAGAVLSADRDRLVDLMDPPRPGWFPWFLLAGAALVLVRAGAAGPPGGWRA</sequence>
<dbReference type="Proteomes" id="UP001332243">
    <property type="component" value="Unassembled WGS sequence"/>
</dbReference>
<feature type="transmembrane region" description="Helical" evidence="1">
    <location>
        <begin position="7"/>
        <end position="28"/>
    </location>
</feature>
<name>A0ABU7RY14_9ACTN</name>
<keyword evidence="1" id="KW-0472">Membrane</keyword>
<evidence type="ECO:0000313" key="2">
    <source>
        <dbReference type="EMBL" id="MEE6261378.1"/>
    </source>
</evidence>
<keyword evidence="1" id="KW-1133">Transmembrane helix</keyword>
<comment type="caution">
    <text evidence="2">The sequence shown here is derived from an EMBL/GenBank/DDBJ whole genome shotgun (WGS) entry which is preliminary data.</text>
</comment>
<proteinExistence type="predicted"/>
<protein>
    <recommendedName>
        <fullName evidence="4">DUF3592 domain-containing protein</fullName>
    </recommendedName>
</protein>
<feature type="transmembrane region" description="Helical" evidence="1">
    <location>
        <begin position="207"/>
        <end position="225"/>
    </location>
</feature>
<dbReference type="RefSeq" id="WP_331216486.1">
    <property type="nucleotide sequence ID" value="NZ_JAZGQK010000020.1"/>
</dbReference>
<keyword evidence="3" id="KW-1185">Reference proteome</keyword>